<comment type="catalytic activity">
    <reaction evidence="13">
        <text>(5Z,8Z,11Z,14Z)-eicosatetraenoyl-CoA + H2O = (5Z,8Z,11Z,14Z)-eicosatetraenoate + CoA + H(+)</text>
        <dbReference type="Rhea" id="RHEA:40151"/>
        <dbReference type="ChEBI" id="CHEBI:15377"/>
        <dbReference type="ChEBI" id="CHEBI:15378"/>
        <dbReference type="ChEBI" id="CHEBI:32395"/>
        <dbReference type="ChEBI" id="CHEBI:57287"/>
        <dbReference type="ChEBI" id="CHEBI:57368"/>
    </reaction>
    <physiologicalReaction direction="left-to-right" evidence="13">
        <dbReference type="Rhea" id="RHEA:40152"/>
    </physiologicalReaction>
</comment>
<evidence type="ECO:0000256" key="3">
    <source>
        <dbReference type="ARBA" id="ARBA00004632"/>
    </source>
</evidence>
<evidence type="ECO:0000256" key="11">
    <source>
        <dbReference type="ARBA" id="ARBA00023136"/>
    </source>
</evidence>
<evidence type="ECO:0000256" key="23">
    <source>
        <dbReference type="ARBA" id="ARBA00048180"/>
    </source>
</evidence>
<evidence type="ECO:0000313" key="25">
    <source>
        <dbReference type="EMBL" id="SMX54095.1"/>
    </source>
</evidence>
<evidence type="ECO:0000256" key="6">
    <source>
        <dbReference type="ARBA" id="ARBA00022703"/>
    </source>
</evidence>
<evidence type="ECO:0000256" key="8">
    <source>
        <dbReference type="ARBA" id="ARBA00022832"/>
    </source>
</evidence>
<comment type="catalytic activity">
    <reaction evidence="23">
        <text>tetradecanoyl-CoA + H2O = tetradecanoate + CoA + H(+)</text>
        <dbReference type="Rhea" id="RHEA:40119"/>
        <dbReference type="ChEBI" id="CHEBI:15377"/>
        <dbReference type="ChEBI" id="CHEBI:15378"/>
        <dbReference type="ChEBI" id="CHEBI:30807"/>
        <dbReference type="ChEBI" id="CHEBI:57287"/>
        <dbReference type="ChEBI" id="CHEBI:57385"/>
    </reaction>
    <physiologicalReaction direction="left-to-right" evidence="23">
        <dbReference type="Rhea" id="RHEA:40120"/>
    </physiologicalReaction>
</comment>
<evidence type="ECO:0000256" key="15">
    <source>
        <dbReference type="ARBA" id="ARBA00038456"/>
    </source>
</evidence>
<evidence type="ECO:0000256" key="19">
    <source>
        <dbReference type="ARBA" id="ARBA00047588"/>
    </source>
</evidence>
<dbReference type="AlphaFoldDB" id="A0A1Y6K334"/>
<feature type="domain" description="Thioesterase" evidence="24">
    <location>
        <begin position="51"/>
        <end position="122"/>
    </location>
</feature>
<evidence type="ECO:0000256" key="18">
    <source>
        <dbReference type="ARBA" id="ARBA00043210"/>
    </source>
</evidence>
<dbReference type="GO" id="GO:0005737">
    <property type="term" value="C:cytoplasm"/>
    <property type="evidence" value="ECO:0007669"/>
    <property type="project" value="UniProtKB-SubCell"/>
</dbReference>
<evidence type="ECO:0000256" key="13">
    <source>
        <dbReference type="ARBA" id="ARBA00035852"/>
    </source>
</evidence>
<dbReference type="GO" id="GO:0006631">
    <property type="term" value="P:fatty acid metabolic process"/>
    <property type="evidence" value="ECO:0007669"/>
    <property type="project" value="UniProtKB-KW"/>
</dbReference>
<evidence type="ECO:0000256" key="5">
    <source>
        <dbReference type="ARBA" id="ARBA00022490"/>
    </source>
</evidence>
<keyword evidence="12" id="KW-0966">Cell projection</keyword>
<accession>A0A1Y6K334</accession>
<dbReference type="InterPro" id="IPR006683">
    <property type="entry name" value="Thioestr_dom"/>
</dbReference>
<comment type="catalytic activity">
    <reaction evidence="14">
        <text>(9Z)-octadecenoyl-CoA + H2O = (9Z)-octadecenoate + CoA + H(+)</text>
        <dbReference type="Rhea" id="RHEA:40139"/>
        <dbReference type="ChEBI" id="CHEBI:15377"/>
        <dbReference type="ChEBI" id="CHEBI:15378"/>
        <dbReference type="ChEBI" id="CHEBI:30823"/>
        <dbReference type="ChEBI" id="CHEBI:57287"/>
        <dbReference type="ChEBI" id="CHEBI:57387"/>
    </reaction>
    <physiologicalReaction direction="left-to-right" evidence="14">
        <dbReference type="Rhea" id="RHEA:40140"/>
    </physiologicalReaction>
</comment>
<dbReference type="InterPro" id="IPR029069">
    <property type="entry name" value="HotDog_dom_sf"/>
</dbReference>
<dbReference type="Gene3D" id="3.10.129.10">
    <property type="entry name" value="Hotdog Thioesterase"/>
    <property type="match status" value="1"/>
</dbReference>
<protein>
    <recommendedName>
        <fullName evidence="17">Acyl-coenzyme A thioesterase THEM4</fullName>
        <ecNumber evidence="16">3.1.2.2</ecNumber>
    </recommendedName>
    <alternativeName>
        <fullName evidence="18">Thioesterase superfamily member 4</fullName>
    </alternativeName>
</protein>
<evidence type="ECO:0000259" key="24">
    <source>
        <dbReference type="Pfam" id="PF03061"/>
    </source>
</evidence>
<comment type="catalytic activity">
    <reaction evidence="21">
        <text>decanoyl-CoA + H2O = decanoate + CoA + H(+)</text>
        <dbReference type="Rhea" id="RHEA:40059"/>
        <dbReference type="ChEBI" id="CHEBI:15377"/>
        <dbReference type="ChEBI" id="CHEBI:15378"/>
        <dbReference type="ChEBI" id="CHEBI:27689"/>
        <dbReference type="ChEBI" id="CHEBI:57287"/>
        <dbReference type="ChEBI" id="CHEBI:61430"/>
    </reaction>
    <physiologicalReaction direction="left-to-right" evidence="21">
        <dbReference type="Rhea" id="RHEA:40060"/>
    </physiologicalReaction>
</comment>
<evidence type="ECO:0000256" key="20">
    <source>
        <dbReference type="ARBA" id="ARBA00047734"/>
    </source>
</evidence>
<evidence type="ECO:0000256" key="4">
    <source>
        <dbReference type="ARBA" id="ARBA00022475"/>
    </source>
</evidence>
<evidence type="ECO:0000256" key="12">
    <source>
        <dbReference type="ARBA" id="ARBA00023273"/>
    </source>
</evidence>
<dbReference type="PANTHER" id="PTHR12418:SF19">
    <property type="entry name" value="ACYL-COENZYME A THIOESTERASE THEM4"/>
    <property type="match status" value="1"/>
</dbReference>
<name>A0A1Y6K334_9CHLR</name>
<keyword evidence="4" id="KW-1003">Cell membrane</keyword>
<keyword evidence="5" id="KW-0963">Cytoplasm</keyword>
<evidence type="ECO:0000313" key="26">
    <source>
        <dbReference type="Proteomes" id="UP000195514"/>
    </source>
</evidence>
<organism evidence="25 26">
    <name type="scientific">Candidatus Brevifilum fermentans</name>
    <dbReference type="NCBI Taxonomy" id="1986204"/>
    <lineage>
        <taxon>Bacteria</taxon>
        <taxon>Bacillati</taxon>
        <taxon>Chloroflexota</taxon>
        <taxon>Anaerolineae</taxon>
        <taxon>Anaerolineales</taxon>
        <taxon>Anaerolineaceae</taxon>
        <taxon>Candidatus Brevifilum</taxon>
    </lineage>
</organism>
<dbReference type="SUPFAM" id="SSF54637">
    <property type="entry name" value="Thioesterase/thiol ester dehydrase-isomerase"/>
    <property type="match status" value="1"/>
</dbReference>
<dbReference type="PANTHER" id="PTHR12418">
    <property type="entry name" value="ACYL-COENZYME A THIOESTERASE THEM4"/>
    <property type="match status" value="1"/>
</dbReference>
<evidence type="ECO:0000256" key="14">
    <source>
        <dbReference type="ARBA" id="ARBA00037002"/>
    </source>
</evidence>
<keyword evidence="26" id="KW-1185">Reference proteome</keyword>
<dbReference type="GO" id="GO:0016020">
    <property type="term" value="C:membrane"/>
    <property type="evidence" value="ECO:0007669"/>
    <property type="project" value="UniProtKB-SubCell"/>
</dbReference>
<dbReference type="EC" id="3.1.2.2" evidence="16"/>
<evidence type="ECO:0000256" key="17">
    <source>
        <dbReference type="ARBA" id="ARBA00040123"/>
    </source>
</evidence>
<gene>
    <name evidence="25" type="ORF">CFX1CAM_1030</name>
</gene>
<keyword evidence="8" id="KW-0276">Fatty acid metabolism</keyword>
<dbReference type="CDD" id="cd03443">
    <property type="entry name" value="PaaI_thioesterase"/>
    <property type="match status" value="1"/>
</dbReference>
<comment type="catalytic activity">
    <reaction evidence="20">
        <text>hexadecanoyl-CoA + H2O = hexadecanoate + CoA + H(+)</text>
        <dbReference type="Rhea" id="RHEA:16645"/>
        <dbReference type="ChEBI" id="CHEBI:7896"/>
        <dbReference type="ChEBI" id="CHEBI:15377"/>
        <dbReference type="ChEBI" id="CHEBI:15378"/>
        <dbReference type="ChEBI" id="CHEBI:57287"/>
        <dbReference type="ChEBI" id="CHEBI:57379"/>
        <dbReference type="EC" id="3.1.2.2"/>
    </reaction>
    <physiologicalReaction direction="left-to-right" evidence="20">
        <dbReference type="Rhea" id="RHEA:16646"/>
    </physiologicalReaction>
</comment>
<evidence type="ECO:0000256" key="16">
    <source>
        <dbReference type="ARBA" id="ARBA00038848"/>
    </source>
</evidence>
<proteinExistence type="inferred from homology"/>
<evidence type="ECO:0000256" key="2">
    <source>
        <dbReference type="ARBA" id="ARBA00004496"/>
    </source>
</evidence>
<dbReference type="GO" id="GO:0016787">
    <property type="term" value="F:hydrolase activity"/>
    <property type="evidence" value="ECO:0007669"/>
    <property type="project" value="UniProtKB-KW"/>
</dbReference>
<comment type="subcellular location">
    <subcellularLocation>
        <location evidence="3">Cell projection</location>
        <location evidence="3">Ruffle membrane</location>
    </subcellularLocation>
    <subcellularLocation>
        <location evidence="2">Cytoplasm</location>
    </subcellularLocation>
    <subcellularLocation>
        <location evidence="1">Membrane</location>
        <topology evidence="1">Peripheral membrane protein</topology>
    </subcellularLocation>
</comment>
<comment type="similarity">
    <text evidence="15">Belongs to the THEM4/THEM5 thioesterase family.</text>
</comment>
<keyword evidence="9" id="KW-0809">Transit peptide</keyword>
<evidence type="ECO:0000256" key="9">
    <source>
        <dbReference type="ARBA" id="ARBA00022946"/>
    </source>
</evidence>
<evidence type="ECO:0000256" key="21">
    <source>
        <dbReference type="ARBA" id="ARBA00047969"/>
    </source>
</evidence>
<keyword evidence="7" id="KW-0378">Hydrolase</keyword>
<evidence type="ECO:0000256" key="10">
    <source>
        <dbReference type="ARBA" id="ARBA00023098"/>
    </source>
</evidence>
<keyword evidence="11" id="KW-0472">Membrane</keyword>
<dbReference type="EMBL" id="LT859958">
    <property type="protein sequence ID" value="SMX54095.1"/>
    <property type="molecule type" value="Genomic_DNA"/>
</dbReference>
<evidence type="ECO:0000256" key="7">
    <source>
        <dbReference type="ARBA" id="ARBA00022801"/>
    </source>
</evidence>
<sequence>MKLTEKQPGSKSCFVCGRENLAGLKLEFYMIEPGKVCSYFNLHEHYEGYPGAIHGGIIAAILDECGGRAQMIEPNRFIVTAQLCVRYRRPVPSRTDLVVYGVAGERRGRVSFASSEIQSMDGKILADAELVLMDIPESQFTDVDLEAMGWRVYLDEEVG</sequence>
<dbReference type="RefSeq" id="WP_087861972.1">
    <property type="nucleotide sequence ID" value="NZ_LT859958.1"/>
</dbReference>
<reference evidence="26" key="1">
    <citation type="submission" date="2017-05" db="EMBL/GenBank/DDBJ databases">
        <authorList>
            <person name="Kirkegaard R."/>
            <person name="Mcilroy J S."/>
        </authorList>
    </citation>
    <scope>NUCLEOTIDE SEQUENCE [LARGE SCALE GENOMIC DNA]</scope>
</reference>
<dbReference type="Proteomes" id="UP000195514">
    <property type="component" value="Chromosome I"/>
</dbReference>
<evidence type="ECO:0000256" key="22">
    <source>
        <dbReference type="ARBA" id="ARBA00048074"/>
    </source>
</evidence>
<evidence type="ECO:0000256" key="1">
    <source>
        <dbReference type="ARBA" id="ARBA00004170"/>
    </source>
</evidence>
<dbReference type="InterPro" id="IPR052365">
    <property type="entry name" value="THEM4/THEM5_acyl-CoA_thioest"/>
</dbReference>
<comment type="catalytic activity">
    <reaction evidence="19">
        <text>octanoyl-CoA + H2O = octanoate + CoA + H(+)</text>
        <dbReference type="Rhea" id="RHEA:30143"/>
        <dbReference type="ChEBI" id="CHEBI:15377"/>
        <dbReference type="ChEBI" id="CHEBI:15378"/>
        <dbReference type="ChEBI" id="CHEBI:25646"/>
        <dbReference type="ChEBI" id="CHEBI:57287"/>
        <dbReference type="ChEBI" id="CHEBI:57386"/>
    </reaction>
    <physiologicalReaction direction="left-to-right" evidence="19">
        <dbReference type="Rhea" id="RHEA:30144"/>
    </physiologicalReaction>
</comment>
<dbReference type="KEGG" id="abat:CFX1CAM_1030"/>
<dbReference type="OrthoDB" id="9792301at2"/>
<keyword evidence="6" id="KW-0053">Apoptosis</keyword>
<keyword evidence="10" id="KW-0443">Lipid metabolism</keyword>
<comment type="catalytic activity">
    <reaction evidence="22">
        <text>dodecanoyl-CoA + H2O = dodecanoate + CoA + H(+)</text>
        <dbReference type="Rhea" id="RHEA:30135"/>
        <dbReference type="ChEBI" id="CHEBI:15377"/>
        <dbReference type="ChEBI" id="CHEBI:15378"/>
        <dbReference type="ChEBI" id="CHEBI:18262"/>
        <dbReference type="ChEBI" id="CHEBI:57287"/>
        <dbReference type="ChEBI" id="CHEBI:57375"/>
    </reaction>
    <physiologicalReaction direction="left-to-right" evidence="22">
        <dbReference type="Rhea" id="RHEA:30136"/>
    </physiologicalReaction>
</comment>
<dbReference type="Pfam" id="PF03061">
    <property type="entry name" value="4HBT"/>
    <property type="match status" value="1"/>
</dbReference>